<dbReference type="Proteomes" id="UP001190002">
    <property type="component" value="Unassembled WGS sequence"/>
</dbReference>
<dbReference type="EMBL" id="CATVXE010000019">
    <property type="protein sequence ID" value="CAJ0692091.1"/>
    <property type="molecule type" value="Genomic_DNA"/>
</dbReference>
<evidence type="ECO:0000313" key="6">
    <source>
        <dbReference type="EMBL" id="CAJ0692091.1"/>
    </source>
</evidence>
<evidence type="ECO:0000313" key="8">
    <source>
        <dbReference type="Proteomes" id="UP001190002"/>
    </source>
</evidence>
<dbReference type="GO" id="GO:0003677">
    <property type="term" value="F:DNA binding"/>
    <property type="evidence" value="ECO:0007669"/>
    <property type="project" value="UniProtKB-KW"/>
</dbReference>
<dbReference type="InterPro" id="IPR000055">
    <property type="entry name" value="Restrct_endonuc_typeI_TRD"/>
</dbReference>
<dbReference type="EMBL" id="CAUDKV010000032">
    <property type="protein sequence ID" value="CAJ0898481.1"/>
    <property type="molecule type" value="Genomic_DNA"/>
</dbReference>
<dbReference type="InterPro" id="IPR052021">
    <property type="entry name" value="Type-I_RS_S_subunit"/>
</dbReference>
<evidence type="ECO:0000256" key="3">
    <source>
        <dbReference type="ARBA" id="ARBA00023125"/>
    </source>
</evidence>
<organism evidence="6 8">
    <name type="scientific">Ralstonia mannitolilytica</name>
    <dbReference type="NCBI Taxonomy" id="105219"/>
    <lineage>
        <taxon>Bacteria</taxon>
        <taxon>Pseudomonadati</taxon>
        <taxon>Pseudomonadota</taxon>
        <taxon>Betaproteobacteria</taxon>
        <taxon>Burkholderiales</taxon>
        <taxon>Burkholderiaceae</taxon>
        <taxon>Ralstonia</taxon>
    </lineage>
</organism>
<evidence type="ECO:0000259" key="5">
    <source>
        <dbReference type="Pfam" id="PF01420"/>
    </source>
</evidence>
<gene>
    <name evidence="7" type="ORF">R77569_04816</name>
    <name evidence="6" type="ORF">R77591_03860</name>
</gene>
<feature type="domain" description="Type I restriction modification DNA specificity" evidence="5">
    <location>
        <begin position="190"/>
        <end position="371"/>
    </location>
</feature>
<name>A0AAD2ENY6_9RALS</name>
<evidence type="ECO:0000256" key="1">
    <source>
        <dbReference type="ARBA" id="ARBA00010923"/>
    </source>
</evidence>
<keyword evidence="9" id="KW-1185">Reference proteome</keyword>
<accession>A0AAD2ENY6</accession>
<dbReference type="AlphaFoldDB" id="A0AAD2ENY6"/>
<dbReference type="InterPro" id="IPR044946">
    <property type="entry name" value="Restrct_endonuc_typeI_TRD_sf"/>
</dbReference>
<evidence type="ECO:0000313" key="7">
    <source>
        <dbReference type="EMBL" id="CAJ0898481.1"/>
    </source>
</evidence>
<dbReference type="GO" id="GO:0009307">
    <property type="term" value="P:DNA restriction-modification system"/>
    <property type="evidence" value="ECO:0007669"/>
    <property type="project" value="UniProtKB-KW"/>
</dbReference>
<comment type="caution">
    <text evidence="6">The sequence shown here is derived from an EMBL/GenBank/DDBJ whole genome shotgun (WGS) entry which is preliminary data.</text>
</comment>
<evidence type="ECO:0000256" key="4">
    <source>
        <dbReference type="SAM" id="Coils"/>
    </source>
</evidence>
<dbReference type="PANTHER" id="PTHR30408">
    <property type="entry name" value="TYPE-1 RESTRICTION ENZYME ECOKI SPECIFICITY PROTEIN"/>
    <property type="match status" value="1"/>
</dbReference>
<dbReference type="Proteomes" id="UP001190452">
    <property type="component" value="Unassembled WGS sequence"/>
</dbReference>
<keyword evidence="4" id="KW-0175">Coiled coil</keyword>
<dbReference type="CDD" id="cd17249">
    <property type="entry name" value="RMtype1_S_EcoR124I-TRD2-CR2_like"/>
    <property type="match status" value="1"/>
</dbReference>
<evidence type="ECO:0000256" key="2">
    <source>
        <dbReference type="ARBA" id="ARBA00022747"/>
    </source>
</evidence>
<reference evidence="6 9" key="1">
    <citation type="submission" date="2023-07" db="EMBL/GenBank/DDBJ databases">
        <authorList>
            <person name="Peeters C."/>
        </authorList>
    </citation>
    <scope>NUCLEOTIDE SEQUENCE</scope>
    <source>
        <strain evidence="7 9">R-77569</strain>
        <strain evidence="6">R-77591</strain>
    </source>
</reference>
<proteinExistence type="inferred from homology"/>
<dbReference type="RefSeq" id="WP_102080527.1">
    <property type="nucleotide sequence ID" value="NZ_CATVXE010000019.1"/>
</dbReference>
<feature type="coiled-coil region" evidence="4">
    <location>
        <begin position="143"/>
        <end position="170"/>
    </location>
</feature>
<comment type="similarity">
    <text evidence="1">Belongs to the type-I restriction system S methylase family.</text>
</comment>
<dbReference type="Gene3D" id="3.90.220.20">
    <property type="entry name" value="DNA methylase specificity domains"/>
    <property type="match status" value="2"/>
</dbReference>
<dbReference type="Pfam" id="PF01420">
    <property type="entry name" value="Methylase_S"/>
    <property type="match status" value="1"/>
</dbReference>
<keyword evidence="2" id="KW-0680">Restriction system</keyword>
<evidence type="ECO:0000313" key="9">
    <source>
        <dbReference type="Proteomes" id="UP001190452"/>
    </source>
</evidence>
<sequence length="407" mass="44872">MNEAWASAPVADCLVLVPAAGKRKVQARDYKPLGSFPVIDQGQEQIAGWTDDESTVIDAPLPLIVFGDHTRAFKFLERPFARGADGTQLLRPKDGIDPLFFFYACRAIDLPARGYNRHFTILKEKELAYPLDLTEQKVIASVLRKAESALQQQTALLDNLQELKRAAMHELFTRGLRGEPQKETEIGPVPESWKPRTILDLCEIWSGGTPRKSIAEYWNGDVPWVSGKDLKLPALDDAIDHISQAGVEAASRLAPAGAVLLLVRGMGLAKDLPVAVINRPMAFNQDVKALVSRGEYSGQFLRSAIYAGKDRLLSQIVPSAHGTMTLNLNDVETFKVACPTDPDEAAEIVAILDAIDRKIDLHRQKRKVLEELFQSLLHKLMTGEIRVADLDLSALSPASTQPEEARA</sequence>
<dbReference type="SUPFAM" id="SSF116734">
    <property type="entry name" value="DNA methylase specificity domain"/>
    <property type="match status" value="2"/>
</dbReference>
<keyword evidence="3" id="KW-0238">DNA-binding</keyword>
<dbReference type="PANTHER" id="PTHR30408:SF12">
    <property type="entry name" value="TYPE I RESTRICTION ENZYME MJAVIII SPECIFICITY SUBUNIT"/>
    <property type="match status" value="1"/>
</dbReference>
<protein>
    <recommendedName>
        <fullName evidence="5">Type I restriction modification DNA specificity domain-containing protein</fullName>
    </recommendedName>
</protein>